<dbReference type="PROSITE" id="PS51257">
    <property type="entry name" value="PROKAR_LIPOPROTEIN"/>
    <property type="match status" value="1"/>
</dbReference>
<dbReference type="InterPro" id="IPR036388">
    <property type="entry name" value="WH-like_DNA-bd_sf"/>
</dbReference>
<keyword evidence="5" id="KW-1185">Reference proteome</keyword>
<comment type="caution">
    <text evidence="4">The sequence shown here is derived from an EMBL/GenBank/DDBJ whole genome shotgun (WGS) entry which is preliminary data.</text>
</comment>
<dbReference type="PANTHER" id="PTHR11710">
    <property type="entry name" value="40S RIBOSOMAL PROTEIN S19"/>
    <property type="match status" value="1"/>
</dbReference>
<dbReference type="PANTHER" id="PTHR11710:SF0">
    <property type="entry name" value="40S RIBOSOMAL PROTEIN S19"/>
    <property type="match status" value="1"/>
</dbReference>
<organism evidence="4 5">
    <name type="scientific">Culex pipiens pipiens</name>
    <name type="common">Northern house mosquito</name>
    <dbReference type="NCBI Taxonomy" id="38569"/>
    <lineage>
        <taxon>Eukaryota</taxon>
        <taxon>Metazoa</taxon>
        <taxon>Ecdysozoa</taxon>
        <taxon>Arthropoda</taxon>
        <taxon>Hexapoda</taxon>
        <taxon>Insecta</taxon>
        <taxon>Pterygota</taxon>
        <taxon>Neoptera</taxon>
        <taxon>Endopterygota</taxon>
        <taxon>Diptera</taxon>
        <taxon>Nematocera</taxon>
        <taxon>Culicoidea</taxon>
        <taxon>Culicidae</taxon>
        <taxon>Culicinae</taxon>
        <taxon>Culicini</taxon>
        <taxon>Culex</taxon>
        <taxon>Culex</taxon>
    </lineage>
</organism>
<dbReference type="Proteomes" id="UP001562425">
    <property type="component" value="Unassembled WGS sequence"/>
</dbReference>
<dbReference type="Pfam" id="PF01090">
    <property type="entry name" value="Ribosomal_S19e"/>
    <property type="match status" value="1"/>
</dbReference>
<dbReference type="AlphaFoldDB" id="A0ABD1D7U6"/>
<dbReference type="GO" id="GO:1990904">
    <property type="term" value="C:ribonucleoprotein complex"/>
    <property type="evidence" value="ECO:0007669"/>
    <property type="project" value="UniProtKB-KW"/>
</dbReference>
<evidence type="ECO:0008006" key="6">
    <source>
        <dbReference type="Google" id="ProtNLM"/>
    </source>
</evidence>
<proteinExistence type="inferred from homology"/>
<keyword evidence="2" id="KW-0689">Ribosomal protein</keyword>
<reference evidence="4 5" key="1">
    <citation type="submission" date="2024-05" db="EMBL/GenBank/DDBJ databases">
        <title>Culex pipiens pipiens assembly and annotation.</title>
        <authorList>
            <person name="Alout H."/>
            <person name="Durand T."/>
        </authorList>
    </citation>
    <scope>NUCLEOTIDE SEQUENCE [LARGE SCALE GENOMIC DNA]</scope>
    <source>
        <strain evidence="4">HA-2024</strain>
        <tissue evidence="4">Whole body</tissue>
    </source>
</reference>
<dbReference type="InterPro" id="IPR036390">
    <property type="entry name" value="WH_DNA-bd_sf"/>
</dbReference>
<dbReference type="Gene3D" id="1.10.10.10">
    <property type="entry name" value="Winged helix-like DNA-binding domain superfamily/Winged helix DNA-binding domain"/>
    <property type="match status" value="1"/>
</dbReference>
<dbReference type="InterPro" id="IPR001266">
    <property type="entry name" value="Ribosomal_eS19"/>
</dbReference>
<dbReference type="GO" id="GO:0005840">
    <property type="term" value="C:ribosome"/>
    <property type="evidence" value="ECO:0007669"/>
    <property type="project" value="UniProtKB-KW"/>
</dbReference>
<sequence length="187" mass="20626">MTEHSPKTRNVNRTPSCALSISFSGCPHKCTMPGITVKDVDQDKVVQGVALFLKKSGKLKVPDYIDLIKTAKYKELAPSDPDWFYVRCASILRRLYHQSPSGVGAITRIYGGRKRNGVRPSHFCRADGSVARKAVQALEQIKLIEKHADGGRKLTSQGQRDLDRIAAQIVTKQRAALKKEAATIVLA</sequence>
<dbReference type="EMBL" id="JBEHCU010007021">
    <property type="protein sequence ID" value="KAL1395723.1"/>
    <property type="molecule type" value="Genomic_DNA"/>
</dbReference>
<protein>
    <recommendedName>
        <fullName evidence="6">40S ribosomal protein S19</fullName>
    </recommendedName>
</protein>
<accession>A0ABD1D7U6</accession>
<evidence type="ECO:0000313" key="5">
    <source>
        <dbReference type="Proteomes" id="UP001562425"/>
    </source>
</evidence>
<comment type="similarity">
    <text evidence="1">Belongs to the eukaryotic ribosomal protein eS19 family.</text>
</comment>
<dbReference type="SUPFAM" id="SSF46785">
    <property type="entry name" value="Winged helix' DNA-binding domain"/>
    <property type="match status" value="1"/>
</dbReference>
<keyword evidence="3" id="KW-0687">Ribonucleoprotein</keyword>
<dbReference type="FunFam" id="1.10.10.10:FF:000118">
    <property type="entry name" value="40S ribosomal protein S19"/>
    <property type="match status" value="1"/>
</dbReference>
<dbReference type="SMART" id="SM01413">
    <property type="entry name" value="Ribosomal_S19e"/>
    <property type="match status" value="1"/>
</dbReference>
<gene>
    <name evidence="4" type="ORF">pipiens_011045</name>
</gene>
<evidence type="ECO:0000256" key="1">
    <source>
        <dbReference type="ARBA" id="ARBA00010014"/>
    </source>
</evidence>
<evidence type="ECO:0000313" key="4">
    <source>
        <dbReference type="EMBL" id="KAL1395723.1"/>
    </source>
</evidence>
<evidence type="ECO:0000256" key="2">
    <source>
        <dbReference type="ARBA" id="ARBA00022980"/>
    </source>
</evidence>
<dbReference type="GO" id="GO:0002181">
    <property type="term" value="P:cytoplasmic translation"/>
    <property type="evidence" value="ECO:0007669"/>
    <property type="project" value="UniProtKB-ARBA"/>
</dbReference>
<evidence type="ECO:0000256" key="3">
    <source>
        <dbReference type="ARBA" id="ARBA00023274"/>
    </source>
</evidence>
<name>A0ABD1D7U6_CULPP</name>